<dbReference type="Pfam" id="PF02417">
    <property type="entry name" value="Chromate_transp"/>
    <property type="match status" value="2"/>
</dbReference>
<dbReference type="EMBL" id="BAABBV010000001">
    <property type="protein sequence ID" value="GAA4154027.1"/>
    <property type="molecule type" value="Genomic_DNA"/>
</dbReference>
<feature type="compositionally biased region" description="Pro residues" evidence="7">
    <location>
        <begin position="28"/>
        <end position="39"/>
    </location>
</feature>
<accession>A0ABP7ZDF1</accession>
<gene>
    <name evidence="9" type="primary">chrA</name>
    <name evidence="9" type="ORF">GCM10022286_01100</name>
</gene>
<sequence>MAGPRAPQLTRRVTGPCYVPSVPSDTPAAPPPPTPPAPRAHPGTAVEVFRVFLRLGLTSFGGPVAHLGYFRDAFVVRRRWFSEKAYADLVALCQFLPGPASSQVGMAIGLQRAGFLGLLAAWCAFTLPSAILLTAFAFGVTALGDVAGTGWLQGLKAAAVAVVAQAVLGMARTLAPDVARATIAVGAMIAALLIPSSLGQVIVIAASAVAGLLWLVAPEARTSIDETDAFAVRVPRGVAIAALAAFFALLAALPLAYAATHDGGIRLVDIFYRAGALVFGGGHVVLPLLQAGTVPTGLVSHTDFLAGYGAAQAVPGPLFTFSAFLGAVTTSGPSGLVGAAIALIAIFLPAFLLVVGALPFWDTLRGAPRVRRALMGVGAGVVGILAAALYTPVFTSGVAGAGHPALALAVAAAAFLALQFWKAPPWAVVIAAGVIGFLIL</sequence>
<feature type="transmembrane region" description="Helical" evidence="8">
    <location>
        <begin position="115"/>
        <end position="138"/>
    </location>
</feature>
<evidence type="ECO:0000256" key="6">
    <source>
        <dbReference type="ARBA" id="ARBA00023136"/>
    </source>
</evidence>
<feature type="transmembrane region" description="Helical" evidence="8">
    <location>
        <begin position="183"/>
        <end position="216"/>
    </location>
</feature>
<evidence type="ECO:0000256" key="7">
    <source>
        <dbReference type="SAM" id="MobiDB-lite"/>
    </source>
</evidence>
<keyword evidence="3" id="KW-1003">Cell membrane</keyword>
<evidence type="ECO:0000256" key="3">
    <source>
        <dbReference type="ARBA" id="ARBA00022475"/>
    </source>
</evidence>
<name>A0ABP7ZDF1_9MICO</name>
<feature type="transmembrane region" description="Helical" evidence="8">
    <location>
        <begin position="336"/>
        <end position="361"/>
    </location>
</feature>
<evidence type="ECO:0000256" key="1">
    <source>
        <dbReference type="ARBA" id="ARBA00004651"/>
    </source>
</evidence>
<feature type="region of interest" description="Disordered" evidence="7">
    <location>
        <begin position="1"/>
        <end position="40"/>
    </location>
</feature>
<dbReference type="InterPro" id="IPR003370">
    <property type="entry name" value="Chromate_transpt"/>
</dbReference>
<evidence type="ECO:0000313" key="9">
    <source>
        <dbReference type="EMBL" id="GAA4154027.1"/>
    </source>
</evidence>
<feature type="transmembrane region" description="Helical" evidence="8">
    <location>
        <begin position="150"/>
        <end position="171"/>
    </location>
</feature>
<reference evidence="9" key="1">
    <citation type="journal article" date="2014" name="Int. J. Syst. Evol. Microbiol.">
        <title>Complete genome of a new Firmicutes species belonging to the dominant human colonic microbiota ('Ruminococcus bicirculans') reveals two chromosomes and a selective capacity to utilize plant glucans.</title>
        <authorList>
            <consortium name="NISC Comparative Sequencing Program"/>
            <person name="Wegmann U."/>
            <person name="Louis P."/>
            <person name="Goesmann A."/>
            <person name="Henrissat B."/>
            <person name="Duncan S.H."/>
            <person name="Flint H.J."/>
        </authorList>
    </citation>
    <scope>NUCLEOTIDE SEQUENCE</scope>
    <source>
        <strain evidence="9">JCM 17590</strain>
    </source>
</reference>
<keyword evidence="4 8" id="KW-0812">Transmembrane</keyword>
<dbReference type="NCBIfam" id="TIGR00937">
    <property type="entry name" value="2A51"/>
    <property type="match status" value="1"/>
</dbReference>
<dbReference type="PIRSF" id="PIRSF004810">
    <property type="entry name" value="ChrA"/>
    <property type="match status" value="1"/>
</dbReference>
<dbReference type="PANTHER" id="PTHR33567:SF3">
    <property type="entry name" value="CHROMATE ION TRANSPORTER (EUROFUNG)"/>
    <property type="match status" value="1"/>
</dbReference>
<evidence type="ECO:0000256" key="8">
    <source>
        <dbReference type="SAM" id="Phobius"/>
    </source>
</evidence>
<dbReference type="InterPro" id="IPR014047">
    <property type="entry name" value="Chr_Tranpt_l_chain"/>
</dbReference>
<evidence type="ECO:0000256" key="5">
    <source>
        <dbReference type="ARBA" id="ARBA00022989"/>
    </source>
</evidence>
<feature type="transmembrane region" description="Helical" evidence="8">
    <location>
        <begin position="373"/>
        <end position="391"/>
    </location>
</feature>
<keyword evidence="5 8" id="KW-1133">Transmembrane helix</keyword>
<comment type="caution">
    <text evidence="9">The sequence shown here is derived from an EMBL/GenBank/DDBJ whole genome shotgun (WGS) entry which is preliminary data.</text>
</comment>
<organism evidence="9 10">
    <name type="scientific">Gryllotalpicola daejeonensis</name>
    <dbReference type="NCBI Taxonomy" id="993087"/>
    <lineage>
        <taxon>Bacteria</taxon>
        <taxon>Bacillati</taxon>
        <taxon>Actinomycetota</taxon>
        <taxon>Actinomycetes</taxon>
        <taxon>Micrococcales</taxon>
        <taxon>Microbacteriaceae</taxon>
        <taxon>Gryllotalpicola</taxon>
    </lineage>
</organism>
<feature type="transmembrane region" description="Helical" evidence="8">
    <location>
        <begin position="236"/>
        <end position="258"/>
    </location>
</feature>
<evidence type="ECO:0000313" key="10">
    <source>
        <dbReference type="Proteomes" id="UP001415169"/>
    </source>
</evidence>
<comment type="subcellular location">
    <subcellularLocation>
        <location evidence="1">Cell membrane</location>
        <topology evidence="1">Multi-pass membrane protein</topology>
    </subcellularLocation>
</comment>
<evidence type="ECO:0000256" key="4">
    <source>
        <dbReference type="ARBA" id="ARBA00022692"/>
    </source>
</evidence>
<proteinExistence type="inferred from homology"/>
<keyword evidence="6 8" id="KW-0472">Membrane</keyword>
<comment type="similarity">
    <text evidence="2">Belongs to the chromate ion transporter (CHR) (TC 2.A.51) family.</text>
</comment>
<dbReference type="PANTHER" id="PTHR33567">
    <property type="entry name" value="CHROMATE ION TRANSPORTER (EUROFUNG)"/>
    <property type="match status" value="1"/>
</dbReference>
<feature type="transmembrane region" description="Helical" evidence="8">
    <location>
        <begin position="423"/>
        <end position="439"/>
    </location>
</feature>
<evidence type="ECO:0000256" key="2">
    <source>
        <dbReference type="ARBA" id="ARBA00005262"/>
    </source>
</evidence>
<feature type="transmembrane region" description="Helical" evidence="8">
    <location>
        <begin position="270"/>
        <end position="289"/>
    </location>
</feature>
<keyword evidence="10" id="KW-1185">Reference proteome</keyword>
<dbReference type="Proteomes" id="UP001415169">
    <property type="component" value="Unassembled WGS sequence"/>
</dbReference>
<protein>
    <submittedName>
        <fullName evidence="9">Chromate efflux transporter</fullName>
    </submittedName>
</protein>
<reference evidence="9" key="2">
    <citation type="submission" date="2023-12" db="EMBL/GenBank/DDBJ databases">
        <authorList>
            <person name="Sun Q."/>
            <person name="Inoue M."/>
        </authorList>
    </citation>
    <scope>NUCLEOTIDE SEQUENCE</scope>
    <source>
        <strain evidence="9">JCM 17590</strain>
    </source>
</reference>